<dbReference type="InterPro" id="IPR004046">
    <property type="entry name" value="GST_C"/>
</dbReference>
<dbReference type="InterPro" id="IPR010987">
    <property type="entry name" value="Glutathione-S-Trfase_C-like"/>
</dbReference>
<feature type="domain" description="GST N-terminal" evidence="3">
    <location>
        <begin position="53"/>
        <end position="134"/>
    </location>
</feature>
<dbReference type="InterPro" id="IPR036282">
    <property type="entry name" value="Glutathione-S-Trfase_C_sf"/>
</dbReference>
<comment type="caution">
    <text evidence="5">The sequence shown here is derived from an EMBL/GenBank/DDBJ whole genome shotgun (WGS) entry which is preliminary data.</text>
</comment>
<dbReference type="InterPro" id="IPR004045">
    <property type="entry name" value="Glutathione_S-Trfase_N"/>
</dbReference>
<sequence length="270" mass="31339">MGAGYSGTRRVRSSSAQEDLELWKKHARAYHRHHSLEVAKTPKMFRDIRQGHDRVVLYTVASSHNGLRVELALREKEVPYEKKTVDITKGSHKTPEYTSINPRQKIPSLIHDDVIINESCAAMEYVNAVFNKDIRLRPKDPVKLGKCLQYIHEFEVNLEPKNIADKVLDQGKTREDLHEDIKILLAELMIWEGYLANRDYLVDDFSLADIAVFPLIAQLTEWLGLDLSDYPNIERWYRNMRGRSSLKNHPYFTECSNTSPLHRRILSKEA</sequence>
<dbReference type="Proteomes" id="UP000591131">
    <property type="component" value="Unassembled WGS sequence"/>
</dbReference>
<dbReference type="SFLD" id="SFLDG00358">
    <property type="entry name" value="Main_(cytGST)"/>
    <property type="match status" value="1"/>
</dbReference>
<proteinExistence type="inferred from homology"/>
<evidence type="ECO:0008006" key="7">
    <source>
        <dbReference type="Google" id="ProtNLM"/>
    </source>
</evidence>
<dbReference type="Pfam" id="PF02798">
    <property type="entry name" value="GST_N"/>
    <property type="match status" value="1"/>
</dbReference>
<protein>
    <recommendedName>
        <fullName evidence="7">Glutathione Stransferase</fullName>
    </recommendedName>
</protein>
<reference evidence="5 6" key="1">
    <citation type="submission" date="2020-04" db="EMBL/GenBank/DDBJ databases">
        <title>Perkinsus chesapeaki whole genome sequence.</title>
        <authorList>
            <person name="Bogema D.R."/>
        </authorList>
    </citation>
    <scope>NUCLEOTIDE SEQUENCE [LARGE SCALE GENOMIC DNA]</scope>
    <source>
        <strain evidence="5">ATCC PRA-425</strain>
    </source>
</reference>
<evidence type="ECO:0000256" key="2">
    <source>
        <dbReference type="RuleBase" id="RU003494"/>
    </source>
</evidence>
<dbReference type="PROSITE" id="PS50404">
    <property type="entry name" value="GST_NTER"/>
    <property type="match status" value="1"/>
</dbReference>
<dbReference type="PROSITE" id="PS50405">
    <property type="entry name" value="GST_CTER"/>
    <property type="match status" value="1"/>
</dbReference>
<evidence type="ECO:0000313" key="5">
    <source>
        <dbReference type="EMBL" id="KAF4666916.1"/>
    </source>
</evidence>
<dbReference type="InterPro" id="IPR036249">
    <property type="entry name" value="Thioredoxin-like_sf"/>
</dbReference>
<accession>A0A7J6M667</accession>
<dbReference type="SUPFAM" id="SSF47616">
    <property type="entry name" value="GST C-terminal domain-like"/>
    <property type="match status" value="1"/>
</dbReference>
<feature type="domain" description="GST C-terminal" evidence="4">
    <location>
        <begin position="140"/>
        <end position="261"/>
    </location>
</feature>
<dbReference type="SUPFAM" id="SSF52833">
    <property type="entry name" value="Thioredoxin-like"/>
    <property type="match status" value="1"/>
</dbReference>
<dbReference type="InterPro" id="IPR040079">
    <property type="entry name" value="Glutathione_S-Trfase"/>
</dbReference>
<dbReference type="AlphaFoldDB" id="A0A7J6M667"/>
<dbReference type="EMBL" id="JAAPAO010000223">
    <property type="protein sequence ID" value="KAF4666916.1"/>
    <property type="molecule type" value="Genomic_DNA"/>
</dbReference>
<dbReference type="Gene3D" id="1.20.1050.10">
    <property type="match status" value="1"/>
</dbReference>
<evidence type="ECO:0000313" key="6">
    <source>
        <dbReference type="Proteomes" id="UP000591131"/>
    </source>
</evidence>
<evidence type="ECO:0000259" key="4">
    <source>
        <dbReference type="PROSITE" id="PS50405"/>
    </source>
</evidence>
<dbReference type="Pfam" id="PF00043">
    <property type="entry name" value="GST_C"/>
    <property type="match status" value="1"/>
</dbReference>
<dbReference type="PANTHER" id="PTHR44051:SF8">
    <property type="entry name" value="GLUTATHIONE S-TRANSFERASE GSTA"/>
    <property type="match status" value="1"/>
</dbReference>
<dbReference type="Gene3D" id="3.40.30.10">
    <property type="entry name" value="Glutaredoxin"/>
    <property type="match status" value="1"/>
</dbReference>
<dbReference type="OrthoDB" id="428147at2759"/>
<evidence type="ECO:0000259" key="3">
    <source>
        <dbReference type="PROSITE" id="PS50404"/>
    </source>
</evidence>
<name>A0A7J6M667_PERCH</name>
<gene>
    <name evidence="5" type="ORF">FOL47_003851</name>
</gene>
<keyword evidence="6" id="KW-1185">Reference proteome</keyword>
<dbReference type="PANTHER" id="PTHR44051">
    <property type="entry name" value="GLUTATHIONE S-TRANSFERASE-RELATED"/>
    <property type="match status" value="1"/>
</dbReference>
<evidence type="ECO:0000256" key="1">
    <source>
        <dbReference type="ARBA" id="ARBA00007409"/>
    </source>
</evidence>
<dbReference type="SFLD" id="SFLDS00019">
    <property type="entry name" value="Glutathione_Transferase_(cytos"/>
    <property type="match status" value="1"/>
</dbReference>
<comment type="similarity">
    <text evidence="1 2">Belongs to the GST superfamily.</text>
</comment>
<organism evidence="5 6">
    <name type="scientific">Perkinsus chesapeaki</name>
    <name type="common">Clam parasite</name>
    <name type="synonym">Perkinsus andrewsi</name>
    <dbReference type="NCBI Taxonomy" id="330153"/>
    <lineage>
        <taxon>Eukaryota</taxon>
        <taxon>Sar</taxon>
        <taxon>Alveolata</taxon>
        <taxon>Perkinsozoa</taxon>
        <taxon>Perkinsea</taxon>
        <taxon>Perkinsida</taxon>
        <taxon>Perkinsidae</taxon>
        <taxon>Perkinsus</taxon>
    </lineage>
</organism>